<organism evidence="1 2">
    <name type="scientific">Streptomyces phyllanthi</name>
    <dbReference type="NCBI Taxonomy" id="1803180"/>
    <lineage>
        <taxon>Bacteria</taxon>
        <taxon>Bacillati</taxon>
        <taxon>Actinomycetota</taxon>
        <taxon>Actinomycetes</taxon>
        <taxon>Kitasatosporales</taxon>
        <taxon>Streptomycetaceae</taxon>
        <taxon>Streptomyces</taxon>
    </lineage>
</organism>
<sequence>MLAARSAFPDLVTTIDEIVAEGDRPAVRWHSSGRHENSFLGVPPTKRSVQVDGAAFARFEDGLVAEEYVTWDPRTLLAALGIISVGEHR</sequence>
<accession>A0A5N8VVV1</accession>
<gene>
    <name evidence="1" type="ORF">FNH04_02205</name>
</gene>
<protein>
    <submittedName>
        <fullName evidence="1">Ester cyclase</fullName>
    </submittedName>
</protein>
<dbReference type="SUPFAM" id="SSF54427">
    <property type="entry name" value="NTF2-like"/>
    <property type="match status" value="1"/>
</dbReference>
<dbReference type="Pfam" id="PF07366">
    <property type="entry name" value="SnoaL"/>
    <property type="match status" value="1"/>
</dbReference>
<name>A0A5N8VVV1_9ACTN</name>
<dbReference type="InterPro" id="IPR032710">
    <property type="entry name" value="NTF2-like_dom_sf"/>
</dbReference>
<comment type="caution">
    <text evidence="1">The sequence shown here is derived from an EMBL/GenBank/DDBJ whole genome shotgun (WGS) entry which is preliminary data.</text>
</comment>
<dbReference type="Gene3D" id="3.10.450.50">
    <property type="match status" value="1"/>
</dbReference>
<evidence type="ECO:0000313" key="1">
    <source>
        <dbReference type="EMBL" id="MPY38806.1"/>
    </source>
</evidence>
<dbReference type="PANTHER" id="PTHR38436:SF1">
    <property type="entry name" value="ESTER CYCLASE"/>
    <property type="match status" value="1"/>
</dbReference>
<dbReference type="InterPro" id="IPR009959">
    <property type="entry name" value="Cyclase_SnoaL-like"/>
</dbReference>
<dbReference type="GO" id="GO:0030638">
    <property type="term" value="P:polyketide metabolic process"/>
    <property type="evidence" value="ECO:0007669"/>
    <property type="project" value="InterPro"/>
</dbReference>
<keyword evidence="2" id="KW-1185">Reference proteome</keyword>
<dbReference type="Proteomes" id="UP000326979">
    <property type="component" value="Unassembled WGS sequence"/>
</dbReference>
<dbReference type="PANTHER" id="PTHR38436">
    <property type="entry name" value="POLYKETIDE CYCLASE SNOAL-LIKE DOMAIN"/>
    <property type="match status" value="1"/>
</dbReference>
<dbReference type="AlphaFoldDB" id="A0A5N8VVV1"/>
<dbReference type="EMBL" id="VJZE01000006">
    <property type="protein sequence ID" value="MPY38806.1"/>
    <property type="molecule type" value="Genomic_DNA"/>
</dbReference>
<reference evidence="1 2" key="1">
    <citation type="submission" date="2019-07" db="EMBL/GenBank/DDBJ databases">
        <title>New species of Amycolatopsis and Streptomyces.</title>
        <authorList>
            <person name="Duangmal K."/>
            <person name="Teo W.F.A."/>
            <person name="Lipun K."/>
        </authorList>
    </citation>
    <scope>NUCLEOTIDE SEQUENCE [LARGE SCALE GENOMIC DNA]</scope>
    <source>
        <strain evidence="1 2">TISTR 2346</strain>
    </source>
</reference>
<evidence type="ECO:0000313" key="2">
    <source>
        <dbReference type="Proteomes" id="UP000326979"/>
    </source>
</evidence>
<proteinExistence type="predicted"/>